<comment type="caution">
    <text evidence="1">The sequence shown here is derived from an EMBL/GenBank/DDBJ whole genome shotgun (WGS) entry which is preliminary data.</text>
</comment>
<evidence type="ECO:0000313" key="1">
    <source>
        <dbReference type="EMBL" id="RSL82289.1"/>
    </source>
</evidence>
<dbReference type="AlphaFoldDB" id="A0A428RXM7"/>
<accession>A0A428RXM7</accession>
<proteinExistence type="predicted"/>
<evidence type="ECO:0000313" key="2">
    <source>
        <dbReference type="Proteomes" id="UP000287144"/>
    </source>
</evidence>
<protein>
    <submittedName>
        <fullName evidence="1">Uncharacterized protein</fullName>
    </submittedName>
</protein>
<gene>
    <name evidence="1" type="ORF">CEP52_016999</name>
</gene>
<organism evidence="1 2">
    <name type="scientific">Fusarium oligoseptatum</name>
    <dbReference type="NCBI Taxonomy" id="2604345"/>
    <lineage>
        <taxon>Eukaryota</taxon>
        <taxon>Fungi</taxon>
        <taxon>Dikarya</taxon>
        <taxon>Ascomycota</taxon>
        <taxon>Pezizomycotina</taxon>
        <taxon>Sordariomycetes</taxon>
        <taxon>Hypocreomycetidae</taxon>
        <taxon>Hypocreales</taxon>
        <taxon>Nectriaceae</taxon>
        <taxon>Fusarium</taxon>
        <taxon>Fusarium solani species complex</taxon>
    </lineage>
</organism>
<reference evidence="1 2" key="1">
    <citation type="submission" date="2017-06" db="EMBL/GenBank/DDBJ databases">
        <title>Comparative genomic analysis of Ambrosia Fusariam Clade fungi.</title>
        <authorList>
            <person name="Stajich J.E."/>
            <person name="Carrillo J."/>
            <person name="Kijimoto T."/>
            <person name="Eskalen A."/>
            <person name="O'Donnell K."/>
            <person name="Kasson M."/>
        </authorList>
    </citation>
    <scope>NUCLEOTIDE SEQUENCE [LARGE SCALE GENOMIC DNA]</scope>
    <source>
        <strain evidence="1 2">NRRL62579</strain>
    </source>
</reference>
<name>A0A428RXM7_9HYPO</name>
<keyword evidence="2" id="KW-1185">Reference proteome</keyword>
<feature type="non-terminal residue" evidence="1">
    <location>
        <position position="56"/>
    </location>
</feature>
<dbReference type="EMBL" id="NKCK01000422">
    <property type="protein sequence ID" value="RSL82289.1"/>
    <property type="molecule type" value="Genomic_DNA"/>
</dbReference>
<dbReference type="Proteomes" id="UP000287144">
    <property type="component" value="Unassembled WGS sequence"/>
</dbReference>
<sequence length="56" mass="6342">MISPSVDASRTILTYRTGTRLFSTPDFLEALFTLSIHVQNRINAWSLTELDSGRLE</sequence>